<keyword evidence="4" id="KW-1185">Reference proteome</keyword>
<dbReference type="RefSeq" id="WP_086062809.1">
    <property type="nucleotide sequence ID" value="NZ_CP021108.1"/>
</dbReference>
<protein>
    <recommendedName>
        <fullName evidence="2">FAD dependent oxidoreductase domain-containing protein</fullName>
    </recommendedName>
</protein>
<evidence type="ECO:0000313" key="4">
    <source>
        <dbReference type="Proteomes" id="UP000194151"/>
    </source>
</evidence>
<proteinExistence type="predicted"/>
<dbReference type="InterPro" id="IPR036188">
    <property type="entry name" value="FAD/NAD-bd_sf"/>
</dbReference>
<reference evidence="3 4" key="1">
    <citation type="submission" date="2017-05" db="EMBL/GenBank/DDBJ databases">
        <title>Complete and WGS of Bordetella genogroups.</title>
        <authorList>
            <person name="Spilker T."/>
            <person name="LiPuma J."/>
        </authorList>
    </citation>
    <scope>NUCLEOTIDE SEQUENCE [LARGE SCALE GENOMIC DNA]</scope>
    <source>
        <strain evidence="3 4">AU19157</strain>
    </source>
</reference>
<evidence type="ECO:0000259" key="2">
    <source>
        <dbReference type="Pfam" id="PF01266"/>
    </source>
</evidence>
<dbReference type="Gene3D" id="3.30.9.10">
    <property type="entry name" value="D-Amino Acid Oxidase, subunit A, domain 2"/>
    <property type="match status" value="1"/>
</dbReference>
<dbReference type="STRING" id="1416806.CAL12_01205"/>
<evidence type="ECO:0000256" key="1">
    <source>
        <dbReference type="ARBA" id="ARBA00023002"/>
    </source>
</evidence>
<dbReference type="InterPro" id="IPR006076">
    <property type="entry name" value="FAD-dep_OxRdtase"/>
</dbReference>
<sequence length="401" mass="41449">MIVSGGASTHIVIVGAGIVGASAAYFLRQAGCDVTVLDAATPAAGASGASDGLVSVGSKKPGFLMNIARHARDFYIELESQGLLRGLFQQRPTFLFARNEAEAEIMALHGRDLQHAGVRVESLDGAGFARAVPGVSHAMVAALAVPDDGHALGYQIVDRMLKQSGARVVRQAPVRRIKAERGRALGVATDAGDYDGDAVLIAAGLGSTALAGLGDILIPRKGQIIITDRASDNVAAFAGPLMSAAYLAAKRNADASRRDPVSLVIDPLNTGQLLIGGTREDGLADRETTVNHVSRILREALAVYPPLERRRVIRTFSGVRTASVDGLPIVGRHPTIEGLTIATGFEGDGICLGPLMGRLAAEIALGRGCDLDIDALSPGRFATTSTISAAFPASAAAGARP</sequence>
<dbReference type="PANTHER" id="PTHR13847">
    <property type="entry name" value="SARCOSINE DEHYDROGENASE-RELATED"/>
    <property type="match status" value="1"/>
</dbReference>
<dbReference type="Pfam" id="PF01266">
    <property type="entry name" value="DAO"/>
    <property type="match status" value="1"/>
</dbReference>
<dbReference type="GO" id="GO:0005737">
    <property type="term" value="C:cytoplasm"/>
    <property type="evidence" value="ECO:0007669"/>
    <property type="project" value="TreeGrafter"/>
</dbReference>
<organism evidence="3 4">
    <name type="scientific">Bordetella genomosp. 8</name>
    <dbReference type="NCBI Taxonomy" id="1416806"/>
    <lineage>
        <taxon>Bacteria</taxon>
        <taxon>Pseudomonadati</taxon>
        <taxon>Pseudomonadota</taxon>
        <taxon>Betaproteobacteria</taxon>
        <taxon>Burkholderiales</taxon>
        <taxon>Alcaligenaceae</taxon>
        <taxon>Bordetella</taxon>
    </lineage>
</organism>
<dbReference type="OrthoDB" id="9806257at2"/>
<dbReference type="Proteomes" id="UP000194151">
    <property type="component" value="Chromosome"/>
</dbReference>
<name>A0A1W6YES6_9BORD</name>
<gene>
    <name evidence="3" type="ORF">CAL12_01205</name>
</gene>
<dbReference type="SUPFAM" id="SSF54373">
    <property type="entry name" value="FAD-linked reductases, C-terminal domain"/>
    <property type="match status" value="1"/>
</dbReference>
<feature type="domain" description="FAD dependent oxidoreductase" evidence="2">
    <location>
        <begin position="11"/>
        <end position="362"/>
    </location>
</feature>
<evidence type="ECO:0000313" key="3">
    <source>
        <dbReference type="EMBL" id="ARP79577.1"/>
    </source>
</evidence>
<dbReference type="AlphaFoldDB" id="A0A1W6YES6"/>
<dbReference type="Gene3D" id="3.50.50.60">
    <property type="entry name" value="FAD/NAD(P)-binding domain"/>
    <property type="match status" value="1"/>
</dbReference>
<dbReference type="KEGG" id="bgv:CAL12_01205"/>
<accession>A0A1W6YES6</accession>
<dbReference type="SUPFAM" id="SSF51905">
    <property type="entry name" value="FAD/NAD(P)-binding domain"/>
    <property type="match status" value="1"/>
</dbReference>
<dbReference type="GO" id="GO:0016491">
    <property type="term" value="F:oxidoreductase activity"/>
    <property type="evidence" value="ECO:0007669"/>
    <property type="project" value="UniProtKB-KW"/>
</dbReference>
<keyword evidence="1" id="KW-0560">Oxidoreductase</keyword>
<dbReference type="EMBL" id="CP021108">
    <property type="protein sequence ID" value="ARP79577.1"/>
    <property type="molecule type" value="Genomic_DNA"/>
</dbReference>